<dbReference type="Pfam" id="PF22693">
    <property type="entry name" value="MACPF_1"/>
    <property type="match status" value="1"/>
</dbReference>
<evidence type="ECO:0000313" key="2">
    <source>
        <dbReference type="EMBL" id="CAG8654157.1"/>
    </source>
</evidence>
<dbReference type="AlphaFoldDB" id="A0A9N9E0L7"/>
<dbReference type="EMBL" id="CAJVPL010005061">
    <property type="protein sequence ID" value="CAG8654157.1"/>
    <property type="molecule type" value="Genomic_DNA"/>
</dbReference>
<feature type="non-terminal residue" evidence="2">
    <location>
        <position position="660"/>
    </location>
</feature>
<dbReference type="Proteomes" id="UP000789831">
    <property type="component" value="Unassembled WGS sequence"/>
</dbReference>
<name>A0A9N9E0L7_9GLOM</name>
<evidence type="ECO:0000313" key="3">
    <source>
        <dbReference type="Proteomes" id="UP000789831"/>
    </source>
</evidence>
<dbReference type="InterPro" id="IPR054586">
    <property type="entry name" value="MACPF_1_fungal"/>
</dbReference>
<accession>A0A9N9E0L7</accession>
<sequence length="660" mass="75805">FFMGNTSSVTVQVNDDTPIRIELPLEKKLTEIRKILSDKPDIRMGHKVDFIDLSTKCNPKIPYENEEKYNLRNILGKDNSLKISGNIEPDWIEIIENNSLEYGIFFTKDGPKHVEEKKAFKILRHPKSTLRNPITLNEEKACKTEIDEIYLKNLVVKTNLHSIATIDGSYISTSEIHRNNAKFDSYCTSVRINAVFNMTKTEIEPTDEFVSAVDAALRSPDRCQSLKQVTEEFGEYWCEQAKIGGSILYVSRKESGVREVIGAEEQNASAALKLADTTAIEGRIGTNQGKKISNSREKEYSFIKIRGGSETKFYEEGFAEWLKSLKNYDKWRVVEYSETHSIFDILDKDRQAEVAKGFQKQIVGSKVININFEMDLSTPKPHQYSYEFPKNIDLSNTQIFITEMNDNKSDTIFASRVHYYARKETPVILLHRLGKLKKQPTIRRFSVKLGFILIGTTNRLNLIERNSSQLEFENGTALITPNTSLLATFVSKSNDNPDNSKHIARAHFVNQNDSINACAFYYNLESRQLDYRLENMEFSINYSIISGQEKTAKFGRAQIKNKFIKSMSRRLTRSKRFEVIFDDYHKLQFVNERKPCLKNPIFVNLLLRKCPENCPHGVFNITLDHAAFKTIIDSSGLQSAQIAYFSVQTFKDNEERESSL</sequence>
<protein>
    <submittedName>
        <fullName evidence="2">3464_t:CDS:1</fullName>
    </submittedName>
</protein>
<keyword evidence="3" id="KW-1185">Reference proteome</keyword>
<gene>
    <name evidence="2" type="ORF">AGERDE_LOCUS11526</name>
</gene>
<proteinExistence type="predicted"/>
<feature type="domain" description="MACPF-like" evidence="1">
    <location>
        <begin position="195"/>
        <end position="354"/>
    </location>
</feature>
<organism evidence="2 3">
    <name type="scientific">Ambispora gerdemannii</name>
    <dbReference type="NCBI Taxonomy" id="144530"/>
    <lineage>
        <taxon>Eukaryota</taxon>
        <taxon>Fungi</taxon>
        <taxon>Fungi incertae sedis</taxon>
        <taxon>Mucoromycota</taxon>
        <taxon>Glomeromycotina</taxon>
        <taxon>Glomeromycetes</taxon>
        <taxon>Archaeosporales</taxon>
        <taxon>Ambisporaceae</taxon>
        <taxon>Ambispora</taxon>
    </lineage>
</organism>
<reference evidence="2" key="1">
    <citation type="submission" date="2021-06" db="EMBL/GenBank/DDBJ databases">
        <authorList>
            <person name="Kallberg Y."/>
            <person name="Tangrot J."/>
            <person name="Rosling A."/>
        </authorList>
    </citation>
    <scope>NUCLEOTIDE SEQUENCE</scope>
    <source>
        <strain evidence="2">MT106</strain>
    </source>
</reference>
<dbReference type="OrthoDB" id="2409217at2759"/>
<evidence type="ECO:0000259" key="1">
    <source>
        <dbReference type="Pfam" id="PF22693"/>
    </source>
</evidence>
<comment type="caution">
    <text evidence="2">The sequence shown here is derived from an EMBL/GenBank/DDBJ whole genome shotgun (WGS) entry which is preliminary data.</text>
</comment>